<dbReference type="SUPFAM" id="SSF52047">
    <property type="entry name" value="RNI-like"/>
    <property type="match status" value="1"/>
</dbReference>
<evidence type="ECO:0000259" key="2">
    <source>
        <dbReference type="Pfam" id="PF24758"/>
    </source>
</evidence>
<dbReference type="InterPro" id="IPR001810">
    <property type="entry name" value="F-box_dom"/>
</dbReference>
<organism evidence="3 4">
    <name type="scientific">Sorghum bicolor</name>
    <name type="common">Sorghum</name>
    <name type="synonym">Sorghum vulgare</name>
    <dbReference type="NCBI Taxonomy" id="4558"/>
    <lineage>
        <taxon>Eukaryota</taxon>
        <taxon>Viridiplantae</taxon>
        <taxon>Streptophyta</taxon>
        <taxon>Embryophyta</taxon>
        <taxon>Tracheophyta</taxon>
        <taxon>Spermatophyta</taxon>
        <taxon>Magnoliopsida</taxon>
        <taxon>Liliopsida</taxon>
        <taxon>Poales</taxon>
        <taxon>Poaceae</taxon>
        <taxon>PACMAD clade</taxon>
        <taxon>Panicoideae</taxon>
        <taxon>Andropogonodae</taxon>
        <taxon>Andropogoneae</taxon>
        <taxon>Sorghinae</taxon>
        <taxon>Sorghum</taxon>
    </lineage>
</organism>
<reference evidence="3" key="2">
    <citation type="submission" date="2020-10" db="EMBL/GenBank/DDBJ databases">
        <authorList>
            <person name="Cooper E.A."/>
            <person name="Brenton Z.W."/>
            <person name="Flinn B.S."/>
            <person name="Jenkins J."/>
            <person name="Shu S."/>
            <person name="Flowers D."/>
            <person name="Luo F."/>
            <person name="Wang Y."/>
            <person name="Xia P."/>
            <person name="Barry K."/>
            <person name="Daum C."/>
            <person name="Lipzen A."/>
            <person name="Yoshinaga Y."/>
            <person name="Schmutz J."/>
            <person name="Saski C."/>
            <person name="Vermerris W."/>
            <person name="Kresovich S."/>
        </authorList>
    </citation>
    <scope>NUCLEOTIDE SEQUENCE</scope>
</reference>
<accession>A0A921Q9R2</accession>
<dbReference type="InterPro" id="IPR032675">
    <property type="entry name" value="LRR_dom_sf"/>
</dbReference>
<evidence type="ECO:0008006" key="5">
    <source>
        <dbReference type="Google" id="ProtNLM"/>
    </source>
</evidence>
<reference evidence="3" key="1">
    <citation type="journal article" date="2019" name="BMC Genomics">
        <title>A new reference genome for Sorghum bicolor reveals high levels of sequence similarity between sweet and grain genotypes: implications for the genetics of sugar metabolism.</title>
        <authorList>
            <person name="Cooper E.A."/>
            <person name="Brenton Z.W."/>
            <person name="Flinn B.S."/>
            <person name="Jenkins J."/>
            <person name="Shu S."/>
            <person name="Flowers D."/>
            <person name="Luo F."/>
            <person name="Wang Y."/>
            <person name="Xia P."/>
            <person name="Barry K."/>
            <person name="Daum C."/>
            <person name="Lipzen A."/>
            <person name="Yoshinaga Y."/>
            <person name="Schmutz J."/>
            <person name="Saski C."/>
            <person name="Vermerris W."/>
            <person name="Kresovich S."/>
        </authorList>
    </citation>
    <scope>NUCLEOTIDE SEQUENCE</scope>
</reference>
<dbReference type="Pfam" id="PF00646">
    <property type="entry name" value="F-box"/>
    <property type="match status" value="1"/>
</dbReference>
<evidence type="ECO:0000313" key="4">
    <source>
        <dbReference type="Proteomes" id="UP000807115"/>
    </source>
</evidence>
<gene>
    <name evidence="3" type="ORF">BDA96_09G115900</name>
</gene>
<comment type="caution">
    <text evidence="3">The sequence shown here is derived from an EMBL/GenBank/DDBJ whole genome shotgun (WGS) entry which is preliminary data.</text>
</comment>
<dbReference type="Proteomes" id="UP000807115">
    <property type="component" value="Chromosome 9"/>
</dbReference>
<dbReference type="InterPro" id="IPR055302">
    <property type="entry name" value="F-box_dom-containing"/>
</dbReference>
<dbReference type="SUPFAM" id="SSF81383">
    <property type="entry name" value="F-box domain"/>
    <property type="match status" value="1"/>
</dbReference>
<dbReference type="InterPro" id="IPR055411">
    <property type="entry name" value="LRR_FXL15/At3g58940/PEG3-like"/>
</dbReference>
<feature type="domain" description="F-box/LRR-repeat protein 15/At3g58940/PEG3-like LRR" evidence="2">
    <location>
        <begin position="140"/>
        <end position="239"/>
    </location>
</feature>
<dbReference type="OrthoDB" id="670854at2759"/>
<dbReference type="PANTHER" id="PTHR32141">
    <property type="match status" value="1"/>
</dbReference>
<dbReference type="CDD" id="cd22160">
    <property type="entry name" value="F-box_AtFBL13-like"/>
    <property type="match status" value="1"/>
</dbReference>
<feature type="domain" description="F-box" evidence="1">
    <location>
        <begin position="18"/>
        <end position="54"/>
    </location>
</feature>
<dbReference type="InterPro" id="IPR036047">
    <property type="entry name" value="F-box-like_dom_sf"/>
</dbReference>
<dbReference type="EMBL" id="CM027688">
    <property type="protein sequence ID" value="KAG0517748.1"/>
    <property type="molecule type" value="Genomic_DNA"/>
</dbReference>
<sequence length="637" mass="71047">MSTGGDDRLPELSEDRLPELSDDLLRRILYFVPFRKAACTSLLSRRWRSLWRSSGAVNLDVQVPHSRSYDEDADNAFFTKQEAFVHAAKAALDAVEVPITRLTLRVESNDHDGHSSISRFLHRSRNWHTHFTKTDVVSDLVSHPAARHVEELQVAAVAASYGMLRETTAGIYGLAALPSSDTLRVLDLTRCNLTLTAAAAALALPRLTTLRLSYCSVEPKVLQPMLDAAPELTTVQLESLSIFSLPPEPKPPVLRLSFHAVTTLVLSLCCIYAGVQGSGDRRGKSNWAIEIDAPRLQSFKYKGLLPRFVLRPAAAGGGGVARVDLHFLHHNDVNMRALFWQFLHNFTNARTIKLKVENNLINIAAIGEARHALLRCAFPSMERLELEGAFDPRMEEYVEKLEGAFDPRMEECVEELVAVHFPERETTAIAIANLLDCCPVLGEFMLKLNAVSAFPVRDSRYGPELLKRKDRSDYSKSIDRFVRRKKAKTDISMEDSIFGDDEYSYDDVRGIPGLSDGSFACLQRTLRRVGLQFRLDTNCISTTSSLGLRLIKFFADHARVLEEICVDTGNKRLHEHLKFNVETQALALALAPIPISATTASATLDSTTDLAKTRAGFTVLPLQRQESMDWKSSSLEN</sequence>
<dbReference type="Pfam" id="PF24758">
    <property type="entry name" value="LRR_At5g56370"/>
    <property type="match status" value="1"/>
</dbReference>
<name>A0A921Q9R2_SORBI</name>
<dbReference type="KEGG" id="sbi:8061912"/>
<protein>
    <recommendedName>
        <fullName evidence="5">F-box domain-containing protein</fullName>
    </recommendedName>
</protein>
<proteinExistence type="predicted"/>
<evidence type="ECO:0000313" key="3">
    <source>
        <dbReference type="EMBL" id="KAG0517748.1"/>
    </source>
</evidence>
<evidence type="ECO:0000259" key="1">
    <source>
        <dbReference type="Pfam" id="PF00646"/>
    </source>
</evidence>
<dbReference type="AlphaFoldDB" id="A0A921Q9R2"/>
<dbReference type="OMA" id="AVEGCND"/>
<dbReference type="PANTHER" id="PTHR32141:SF26">
    <property type="entry name" value="OS08G0328600 PROTEIN"/>
    <property type="match status" value="1"/>
</dbReference>
<dbReference type="InterPro" id="IPR053781">
    <property type="entry name" value="F-box_AtFBL13-like"/>
</dbReference>
<dbReference type="Gramene" id="EES19391">
    <property type="protein sequence ID" value="EES19391"/>
    <property type="gene ID" value="SORBI_3009G110600"/>
</dbReference>
<dbReference type="Gene3D" id="3.80.10.10">
    <property type="entry name" value="Ribonuclease Inhibitor"/>
    <property type="match status" value="1"/>
</dbReference>